<comment type="caution">
    <text evidence="1">The sequence shown here is derived from an EMBL/GenBank/DDBJ whole genome shotgun (WGS) entry which is preliminary data.</text>
</comment>
<dbReference type="AlphaFoldDB" id="A0A9P7Y8Z6"/>
<organism evidence="1 2">
    <name type="scientific">Amylocarpus encephaloides</name>
    <dbReference type="NCBI Taxonomy" id="45428"/>
    <lineage>
        <taxon>Eukaryota</taxon>
        <taxon>Fungi</taxon>
        <taxon>Dikarya</taxon>
        <taxon>Ascomycota</taxon>
        <taxon>Pezizomycotina</taxon>
        <taxon>Leotiomycetes</taxon>
        <taxon>Helotiales</taxon>
        <taxon>Helotiales incertae sedis</taxon>
        <taxon>Amylocarpus</taxon>
    </lineage>
</organism>
<dbReference type="Proteomes" id="UP000824998">
    <property type="component" value="Unassembled WGS sequence"/>
</dbReference>
<gene>
    <name evidence="1" type="ORF">BJ875DRAFT_547584</name>
</gene>
<protein>
    <submittedName>
        <fullName evidence="1">Uncharacterized protein</fullName>
    </submittedName>
</protein>
<evidence type="ECO:0000313" key="1">
    <source>
        <dbReference type="EMBL" id="KAG9228650.1"/>
    </source>
</evidence>
<sequence>MIRKILSLDPVHLSHPDNNWKLTVAVNLQLTLPDIFADQNDDYIHDALTSGTIWPVRGAFFAMDFHLVLDRVAESLAPKHVAESLGYRLRDADLWSRLSLLPVLEFPRHGGGMDNTTPNLSLCIKHKVPIQSSVLKPKFRDTGTHDINPPDGVSCAPIERLQIYLNIETTTNRRQSAEIPKKSGKQKCRPSEMLQQRVTSSKDTHLQSFEKVVRTLSGNLSKSISQCFLSPNTNLTAHKSDPVDQISNTVRCHEGRDHFEEMLLFPSDSFLVHVGDQPEDDMLLTSDLSDTSKHQADELDTDMLLRPDLAVPHRNLIQLCEGLNSSQATNQSPSLDSHSTILDHSFVSFPQTPEQPSLKSRLSDIPSFPQSTNGVSNVNNLVEAALIVLVLGSNSRCRPTALKSLRVKQPPPKASLAELAPTIFSPDFREAIANNARFLPTISCTISASWPRNVQSPTLRRKILGLSKVGCRWSQVGEDSIQDRHNPEGLANAVQSILWSMMRRKLFRISAMHSLFRKSDTRSVEIHESQVYEDKDLLEPYSVGEMVNPGDIGTEYDPIIKEGDKDEVRDFNDLLAGNICDDGGGDLLAFFDDVERERIQTEQETEEMLFGDAWGHASGHDSDFDMLLDPGVEEDFMLIDD</sequence>
<dbReference type="EMBL" id="MU251885">
    <property type="protein sequence ID" value="KAG9228650.1"/>
    <property type="molecule type" value="Genomic_DNA"/>
</dbReference>
<keyword evidence="2" id="KW-1185">Reference proteome</keyword>
<reference evidence="1" key="1">
    <citation type="journal article" date="2021" name="IMA Fungus">
        <title>Genomic characterization of three marine fungi, including Emericellopsis atlantica sp. nov. with signatures of a generalist lifestyle and marine biomass degradation.</title>
        <authorList>
            <person name="Hagestad O.C."/>
            <person name="Hou L."/>
            <person name="Andersen J.H."/>
            <person name="Hansen E.H."/>
            <person name="Altermark B."/>
            <person name="Li C."/>
            <person name="Kuhnert E."/>
            <person name="Cox R.J."/>
            <person name="Crous P.W."/>
            <person name="Spatafora J.W."/>
            <person name="Lail K."/>
            <person name="Amirebrahimi M."/>
            <person name="Lipzen A."/>
            <person name="Pangilinan J."/>
            <person name="Andreopoulos W."/>
            <person name="Hayes R.D."/>
            <person name="Ng V."/>
            <person name="Grigoriev I.V."/>
            <person name="Jackson S.A."/>
            <person name="Sutton T.D.S."/>
            <person name="Dobson A.D.W."/>
            <person name="Rama T."/>
        </authorList>
    </citation>
    <scope>NUCLEOTIDE SEQUENCE</scope>
    <source>
        <strain evidence="1">TRa018bII</strain>
    </source>
</reference>
<name>A0A9P7Y8Z6_9HELO</name>
<proteinExistence type="predicted"/>
<dbReference type="OrthoDB" id="4187154at2759"/>
<accession>A0A9P7Y8Z6</accession>
<evidence type="ECO:0000313" key="2">
    <source>
        <dbReference type="Proteomes" id="UP000824998"/>
    </source>
</evidence>